<dbReference type="PANTHER" id="PTHR43341:SF20">
    <property type="entry name" value="AAT FAMILY AMINO ACID TRANSPORTER"/>
    <property type="match status" value="1"/>
</dbReference>
<dbReference type="GO" id="GO:0016020">
    <property type="term" value="C:membrane"/>
    <property type="evidence" value="ECO:0007669"/>
    <property type="project" value="UniProtKB-SubCell"/>
</dbReference>
<feature type="transmembrane region" description="Helical" evidence="7">
    <location>
        <begin position="496"/>
        <end position="515"/>
    </location>
</feature>
<dbReference type="InterPro" id="IPR004841">
    <property type="entry name" value="AA-permease/SLC12A_dom"/>
</dbReference>
<evidence type="ECO:0000313" key="9">
    <source>
        <dbReference type="EMBL" id="EMD33739.1"/>
    </source>
</evidence>
<organism evidence="9 10">
    <name type="scientific">Ceriporiopsis subvermispora (strain B)</name>
    <name type="common">White-rot fungus</name>
    <name type="synonym">Gelatoporia subvermispora</name>
    <dbReference type="NCBI Taxonomy" id="914234"/>
    <lineage>
        <taxon>Eukaryota</taxon>
        <taxon>Fungi</taxon>
        <taxon>Dikarya</taxon>
        <taxon>Basidiomycota</taxon>
        <taxon>Agaricomycotina</taxon>
        <taxon>Agaricomycetes</taxon>
        <taxon>Polyporales</taxon>
        <taxon>Gelatoporiaceae</taxon>
        <taxon>Gelatoporia</taxon>
    </lineage>
</organism>
<evidence type="ECO:0000313" key="10">
    <source>
        <dbReference type="Proteomes" id="UP000016930"/>
    </source>
</evidence>
<dbReference type="Gene3D" id="1.20.1740.10">
    <property type="entry name" value="Amino acid/polyamine transporter I"/>
    <property type="match status" value="1"/>
</dbReference>
<evidence type="ECO:0000256" key="1">
    <source>
        <dbReference type="ARBA" id="ARBA00004141"/>
    </source>
</evidence>
<feature type="transmembrane region" description="Helical" evidence="7">
    <location>
        <begin position="186"/>
        <end position="206"/>
    </location>
</feature>
<keyword evidence="6 7" id="KW-0472">Membrane</keyword>
<protein>
    <recommendedName>
        <fullName evidence="8">Amino acid permease/ SLC12A domain-containing protein</fullName>
    </recommendedName>
</protein>
<keyword evidence="5 7" id="KW-1133">Transmembrane helix</keyword>
<feature type="domain" description="Amino acid permease/ SLC12A" evidence="8">
    <location>
        <begin position="43"/>
        <end position="519"/>
    </location>
</feature>
<feature type="transmembrane region" description="Helical" evidence="7">
    <location>
        <begin position="131"/>
        <end position="153"/>
    </location>
</feature>
<dbReference type="AlphaFoldDB" id="M2PD91"/>
<dbReference type="Pfam" id="PF00324">
    <property type="entry name" value="AA_permease"/>
    <property type="match status" value="1"/>
</dbReference>
<dbReference type="PROSITE" id="PS00218">
    <property type="entry name" value="AMINO_ACID_PERMEASE_1"/>
    <property type="match status" value="1"/>
</dbReference>
<dbReference type="FunFam" id="1.20.1740.10:FF:000006">
    <property type="entry name" value="General amino acid permease"/>
    <property type="match status" value="1"/>
</dbReference>
<feature type="transmembrane region" description="Helical" evidence="7">
    <location>
        <begin position="159"/>
        <end position="179"/>
    </location>
</feature>
<dbReference type="STRING" id="914234.M2PD91"/>
<feature type="transmembrane region" description="Helical" evidence="7">
    <location>
        <begin position="78"/>
        <end position="98"/>
    </location>
</feature>
<evidence type="ECO:0000256" key="6">
    <source>
        <dbReference type="ARBA" id="ARBA00023136"/>
    </source>
</evidence>
<accession>M2PD91</accession>
<keyword evidence="4" id="KW-0029">Amino-acid transport</keyword>
<dbReference type="PANTHER" id="PTHR43341">
    <property type="entry name" value="AMINO ACID PERMEASE"/>
    <property type="match status" value="1"/>
</dbReference>
<keyword evidence="2" id="KW-0813">Transport</keyword>
<proteinExistence type="predicted"/>
<evidence type="ECO:0000256" key="2">
    <source>
        <dbReference type="ARBA" id="ARBA00022448"/>
    </source>
</evidence>
<evidence type="ECO:0000256" key="7">
    <source>
        <dbReference type="SAM" id="Phobius"/>
    </source>
</evidence>
<evidence type="ECO:0000256" key="5">
    <source>
        <dbReference type="ARBA" id="ARBA00022989"/>
    </source>
</evidence>
<evidence type="ECO:0000259" key="8">
    <source>
        <dbReference type="Pfam" id="PF00324"/>
    </source>
</evidence>
<evidence type="ECO:0000256" key="4">
    <source>
        <dbReference type="ARBA" id="ARBA00022970"/>
    </source>
</evidence>
<dbReference type="InterPro" id="IPR004840">
    <property type="entry name" value="Amino_acid_permease_CS"/>
</dbReference>
<dbReference type="GO" id="GO:0015171">
    <property type="term" value="F:amino acid transmembrane transporter activity"/>
    <property type="evidence" value="ECO:0007669"/>
    <property type="project" value="TreeGrafter"/>
</dbReference>
<name>M2PD91_CERS8</name>
<comment type="subcellular location">
    <subcellularLocation>
        <location evidence="1">Membrane</location>
        <topology evidence="1">Multi-pass membrane protein</topology>
    </subcellularLocation>
</comment>
<keyword evidence="10" id="KW-1185">Reference proteome</keyword>
<feature type="transmembrane region" description="Helical" evidence="7">
    <location>
        <begin position="282"/>
        <end position="301"/>
    </location>
</feature>
<dbReference type="HOGENOM" id="CLU_007946_12_1_1"/>
<reference evidence="9 10" key="1">
    <citation type="journal article" date="2012" name="Proc. Natl. Acad. Sci. U.S.A.">
        <title>Comparative genomics of Ceriporiopsis subvermispora and Phanerochaete chrysosporium provide insight into selective ligninolysis.</title>
        <authorList>
            <person name="Fernandez-Fueyo E."/>
            <person name="Ruiz-Duenas F.J."/>
            <person name="Ferreira P."/>
            <person name="Floudas D."/>
            <person name="Hibbett D.S."/>
            <person name="Canessa P."/>
            <person name="Larrondo L.F."/>
            <person name="James T.Y."/>
            <person name="Seelenfreund D."/>
            <person name="Lobos S."/>
            <person name="Polanco R."/>
            <person name="Tello M."/>
            <person name="Honda Y."/>
            <person name="Watanabe T."/>
            <person name="Watanabe T."/>
            <person name="Ryu J.S."/>
            <person name="Kubicek C.P."/>
            <person name="Schmoll M."/>
            <person name="Gaskell J."/>
            <person name="Hammel K.E."/>
            <person name="St John F.J."/>
            <person name="Vanden Wymelenberg A."/>
            <person name="Sabat G."/>
            <person name="Splinter BonDurant S."/>
            <person name="Syed K."/>
            <person name="Yadav J.S."/>
            <person name="Doddapaneni H."/>
            <person name="Subramanian V."/>
            <person name="Lavin J.L."/>
            <person name="Oguiza J.A."/>
            <person name="Perez G."/>
            <person name="Pisabarro A.G."/>
            <person name="Ramirez L."/>
            <person name="Santoyo F."/>
            <person name="Master E."/>
            <person name="Coutinho P.M."/>
            <person name="Henrissat B."/>
            <person name="Lombard V."/>
            <person name="Magnuson J.K."/>
            <person name="Kuees U."/>
            <person name="Hori C."/>
            <person name="Igarashi K."/>
            <person name="Samejima M."/>
            <person name="Held B.W."/>
            <person name="Barry K.W."/>
            <person name="LaButti K.M."/>
            <person name="Lapidus A."/>
            <person name="Lindquist E.A."/>
            <person name="Lucas S.M."/>
            <person name="Riley R."/>
            <person name="Salamov A.A."/>
            <person name="Hoffmeister D."/>
            <person name="Schwenk D."/>
            <person name="Hadar Y."/>
            <person name="Yarden O."/>
            <person name="de Vries R.P."/>
            <person name="Wiebenga A."/>
            <person name="Stenlid J."/>
            <person name="Eastwood D."/>
            <person name="Grigoriev I.V."/>
            <person name="Berka R.M."/>
            <person name="Blanchette R.A."/>
            <person name="Kersten P."/>
            <person name="Martinez A.T."/>
            <person name="Vicuna R."/>
            <person name="Cullen D."/>
        </authorList>
    </citation>
    <scope>NUCLEOTIDE SEQUENCE [LARGE SCALE GENOMIC DNA]</scope>
    <source>
        <strain evidence="9 10">B</strain>
    </source>
</reference>
<keyword evidence="3 7" id="KW-0812">Transmembrane</keyword>
<dbReference type="EMBL" id="KB445805">
    <property type="protein sequence ID" value="EMD33739.1"/>
    <property type="molecule type" value="Genomic_DNA"/>
</dbReference>
<dbReference type="Proteomes" id="UP000016930">
    <property type="component" value="Unassembled WGS sequence"/>
</dbReference>
<feature type="transmembrane region" description="Helical" evidence="7">
    <location>
        <begin position="54"/>
        <end position="72"/>
    </location>
</feature>
<dbReference type="InterPro" id="IPR050524">
    <property type="entry name" value="APC_YAT"/>
</dbReference>
<feature type="transmembrane region" description="Helical" evidence="7">
    <location>
        <begin position="242"/>
        <end position="262"/>
    </location>
</feature>
<feature type="transmembrane region" description="Helical" evidence="7">
    <location>
        <begin position="390"/>
        <end position="408"/>
    </location>
</feature>
<evidence type="ECO:0000256" key="3">
    <source>
        <dbReference type="ARBA" id="ARBA00022692"/>
    </source>
</evidence>
<sequence length="557" mass="61580">MSDFREKDVTTIAKDCMDDRDVESVRSTDSVQYGLQRQMKNRHISMISIGGTEFRPLCVIGTGLFLGTASALRDGGPVGLLLGYCTIGSLCYCVMIALGEMAAFLPIPGGHITFAERFVDSAWSATLGFMYWYNWLIILPAEISATAVLINYWNTTVNNAAWISVCLVIVWLMNAFGAGACGEAEFIFASIKVITITGLIILGIVLDLGGGPNHDRIGFRYWRHPGPFAQFNSIAGAERRFLAWWAVMSQAAFSFIGTEIVAIAGAECKNPKRNIPKAIRRVYVRILLFYIGGVTVIGLPVPSNDPGSDLTNATAAASPFVLAINNAGIKVLPSIINACLLTSAWSAANSDLVNRVAYQTAYTKRANCSTDRLAVNGNAPKIFAKVSKRGLPWVSLIFCGAFGLLSYMDVRDGSGRVFGWFSNMTAIAGLISWLGIAVTYIRFHEGLRVQGYDRKTLPFRAPFQPYASCKLVDDNVPELSGWTVFLKDSWNTASFITQYLPLILFPVLYVIIRLWRRTHWRDPRDMDFKSGLQEALDASYDEPAPRNIIERVWSWLM</sequence>
<feature type="transmembrane region" description="Helical" evidence="7">
    <location>
        <begin position="420"/>
        <end position="443"/>
    </location>
</feature>
<gene>
    <name evidence="9" type="ORF">CERSUDRAFT_125991</name>
</gene>
<dbReference type="OrthoDB" id="10062876at2759"/>